<name>A0ABW3LEZ9_9BACL</name>
<evidence type="ECO:0000313" key="6">
    <source>
        <dbReference type="EMBL" id="MFD1032336.1"/>
    </source>
</evidence>
<evidence type="ECO:0000256" key="4">
    <source>
        <dbReference type="ARBA" id="ARBA00023136"/>
    </source>
</evidence>
<dbReference type="InterPro" id="IPR010432">
    <property type="entry name" value="RDD"/>
</dbReference>
<comment type="subcellular location">
    <subcellularLocation>
        <location evidence="1">Membrane</location>
        <topology evidence="1">Multi-pass membrane protein</topology>
    </subcellularLocation>
</comment>
<dbReference type="Proteomes" id="UP001597109">
    <property type="component" value="Unassembled WGS sequence"/>
</dbReference>
<dbReference type="RefSeq" id="WP_144840726.1">
    <property type="nucleotide sequence ID" value="NZ_JBHTKI010000020.1"/>
</dbReference>
<feature type="domain" description="RDD" evidence="5">
    <location>
        <begin position="6"/>
        <end position="90"/>
    </location>
</feature>
<proteinExistence type="predicted"/>
<dbReference type="Pfam" id="PF06271">
    <property type="entry name" value="RDD"/>
    <property type="match status" value="1"/>
</dbReference>
<gene>
    <name evidence="6" type="ORF">ACFQ1X_12925</name>
</gene>
<keyword evidence="3" id="KW-1133">Transmembrane helix</keyword>
<evidence type="ECO:0000259" key="5">
    <source>
        <dbReference type="Pfam" id="PF06271"/>
    </source>
</evidence>
<evidence type="ECO:0000256" key="1">
    <source>
        <dbReference type="ARBA" id="ARBA00004141"/>
    </source>
</evidence>
<comment type="caution">
    <text evidence="6">The sequence shown here is derived from an EMBL/GenBank/DDBJ whole genome shotgun (WGS) entry which is preliminary data.</text>
</comment>
<sequence length="137" mass="15476">MNKLMKKRLKAMVIDTAISIGVSVALEPLVRNKLKNKVAYDALAPTLIFWGLEYAQLRMSGQTIGHKVAGIVIDTTDGSALSSDQILKRLMHRDSVSTLAYLKDREKYDFYEGTKLPHDLYADTVVKEYIKETMKPK</sequence>
<keyword evidence="2" id="KW-0812">Transmembrane</keyword>
<dbReference type="EMBL" id="JBHTKI010000020">
    <property type="protein sequence ID" value="MFD1032336.1"/>
    <property type="molecule type" value="Genomic_DNA"/>
</dbReference>
<evidence type="ECO:0000256" key="2">
    <source>
        <dbReference type="ARBA" id="ARBA00022692"/>
    </source>
</evidence>
<keyword evidence="4" id="KW-0472">Membrane</keyword>
<organism evidence="6 7">
    <name type="scientific">Metaplanococcus flavidus</name>
    <dbReference type="NCBI Taxonomy" id="569883"/>
    <lineage>
        <taxon>Bacteria</taxon>
        <taxon>Bacillati</taxon>
        <taxon>Bacillota</taxon>
        <taxon>Bacilli</taxon>
        <taxon>Bacillales</taxon>
        <taxon>Caryophanaceae</taxon>
        <taxon>Metaplanococcus</taxon>
    </lineage>
</organism>
<protein>
    <submittedName>
        <fullName evidence="6">RDD family protein</fullName>
    </submittedName>
</protein>
<reference evidence="7" key="1">
    <citation type="journal article" date="2019" name="Int. J. Syst. Evol. Microbiol.">
        <title>The Global Catalogue of Microorganisms (GCM) 10K type strain sequencing project: providing services to taxonomists for standard genome sequencing and annotation.</title>
        <authorList>
            <consortium name="The Broad Institute Genomics Platform"/>
            <consortium name="The Broad Institute Genome Sequencing Center for Infectious Disease"/>
            <person name="Wu L."/>
            <person name="Ma J."/>
        </authorList>
    </citation>
    <scope>NUCLEOTIDE SEQUENCE [LARGE SCALE GENOMIC DNA]</scope>
    <source>
        <strain evidence="7">CCUG 56756</strain>
    </source>
</reference>
<evidence type="ECO:0000313" key="7">
    <source>
        <dbReference type="Proteomes" id="UP001597109"/>
    </source>
</evidence>
<evidence type="ECO:0000256" key="3">
    <source>
        <dbReference type="ARBA" id="ARBA00022989"/>
    </source>
</evidence>
<keyword evidence="7" id="KW-1185">Reference proteome</keyword>
<accession>A0ABW3LEZ9</accession>